<feature type="signal peptide" evidence="2">
    <location>
        <begin position="1"/>
        <end position="24"/>
    </location>
</feature>
<name>A0ABV9YZK7_9HYPH</name>
<feature type="chain" id="PRO_5047303883" evidence="2">
    <location>
        <begin position="25"/>
        <end position="434"/>
    </location>
</feature>
<keyword evidence="4" id="KW-1185">Reference proteome</keyword>
<sequence>MRSLRLFLAGLVFAALYAGAPAHAQFFEPRYEAPPRYQPQRPPRQRTYPPGYIPPSERQYVNPSRQYVPQQQEARPRVGFFQRLFPRLGLPAPRWPSGGQQQVPQQQYNADSAPAAPRPAAPKKPAVQQTTFVAVIGDSLAENLANGLVEALSERPEVGLVREIRPGIGFLKETDKPWRDVIDEIFLREKPVTAAVIMMGPYDDPPKKPNADAPADAPTSGGASWMDLYAAKVDDVILSFRQRNIPLLWVALPPVADQKTSTDYAFANELVQQRLQSLGGIFIDVWEGFVDDDEQFMTQGPNLEGRTVRLRMADGVHFTRAGSAKLAHYVELELRGYLTTKDDANTDAEIAKEISAPLTPGSSRILLLGEAPRTPGAILVPPAPAAPAQSLPDVEMAQKAMRDGEVVPPKPGRGDDFSWTDATAPEATVTPVAN</sequence>
<evidence type="ECO:0000256" key="2">
    <source>
        <dbReference type="SAM" id="SignalP"/>
    </source>
</evidence>
<keyword evidence="2" id="KW-0732">Signal</keyword>
<feature type="region of interest" description="Disordered" evidence="1">
    <location>
        <begin position="94"/>
        <end position="123"/>
    </location>
</feature>
<feature type="region of interest" description="Disordered" evidence="1">
    <location>
        <begin position="395"/>
        <end position="434"/>
    </location>
</feature>
<organism evidence="3 4">
    <name type="scientific">Flaviflagellibacter deserti</name>
    <dbReference type="NCBI Taxonomy" id="2267266"/>
    <lineage>
        <taxon>Bacteria</taxon>
        <taxon>Pseudomonadati</taxon>
        <taxon>Pseudomonadota</taxon>
        <taxon>Alphaproteobacteria</taxon>
        <taxon>Hyphomicrobiales</taxon>
        <taxon>Flaviflagellibacter</taxon>
    </lineage>
</organism>
<dbReference type="SUPFAM" id="SSF52266">
    <property type="entry name" value="SGNH hydrolase"/>
    <property type="match status" value="1"/>
</dbReference>
<evidence type="ECO:0000313" key="4">
    <source>
        <dbReference type="Proteomes" id="UP001595796"/>
    </source>
</evidence>
<dbReference type="RefSeq" id="WP_114957367.1">
    <property type="nucleotide sequence ID" value="NZ_JBHSJF010000002.1"/>
</dbReference>
<dbReference type="EMBL" id="JBHSJF010000002">
    <property type="protein sequence ID" value="MFC5066957.1"/>
    <property type="molecule type" value="Genomic_DNA"/>
</dbReference>
<feature type="region of interest" description="Disordered" evidence="1">
    <location>
        <begin position="31"/>
        <end position="53"/>
    </location>
</feature>
<evidence type="ECO:0000256" key="1">
    <source>
        <dbReference type="SAM" id="MobiDB-lite"/>
    </source>
</evidence>
<feature type="compositionally biased region" description="Low complexity" evidence="1">
    <location>
        <begin position="420"/>
        <end position="434"/>
    </location>
</feature>
<reference evidence="4" key="1">
    <citation type="journal article" date="2019" name="Int. J. Syst. Evol. Microbiol.">
        <title>The Global Catalogue of Microorganisms (GCM) 10K type strain sequencing project: providing services to taxonomists for standard genome sequencing and annotation.</title>
        <authorList>
            <consortium name="The Broad Institute Genomics Platform"/>
            <consortium name="The Broad Institute Genome Sequencing Center for Infectious Disease"/>
            <person name="Wu L."/>
            <person name="Ma J."/>
        </authorList>
    </citation>
    <scope>NUCLEOTIDE SEQUENCE [LARGE SCALE GENOMIC DNA]</scope>
    <source>
        <strain evidence="4">CGMCC 1.16444</strain>
    </source>
</reference>
<gene>
    <name evidence="3" type="ORF">ACFPFW_02895</name>
</gene>
<dbReference type="Proteomes" id="UP001595796">
    <property type="component" value="Unassembled WGS sequence"/>
</dbReference>
<dbReference type="InterPro" id="IPR007407">
    <property type="entry name" value="DUF459"/>
</dbReference>
<dbReference type="Pfam" id="PF04311">
    <property type="entry name" value="DUF459"/>
    <property type="match status" value="1"/>
</dbReference>
<accession>A0ABV9YZK7</accession>
<proteinExistence type="predicted"/>
<dbReference type="InterPro" id="IPR036514">
    <property type="entry name" value="SGNH_hydro_sf"/>
</dbReference>
<dbReference type="Gene3D" id="3.40.50.1110">
    <property type="entry name" value="SGNH hydrolase"/>
    <property type="match status" value="1"/>
</dbReference>
<protein>
    <submittedName>
        <fullName evidence="3">DUF459 domain-containing protein</fullName>
    </submittedName>
</protein>
<comment type="caution">
    <text evidence="3">The sequence shown here is derived from an EMBL/GenBank/DDBJ whole genome shotgun (WGS) entry which is preliminary data.</text>
</comment>
<evidence type="ECO:0000313" key="3">
    <source>
        <dbReference type="EMBL" id="MFC5066957.1"/>
    </source>
</evidence>